<dbReference type="EMBL" id="MDYQ01000694">
    <property type="protein sequence ID" value="PRP73042.1"/>
    <property type="molecule type" value="Genomic_DNA"/>
</dbReference>
<organism evidence="2 3">
    <name type="scientific">Planoprotostelium fungivorum</name>
    <dbReference type="NCBI Taxonomy" id="1890364"/>
    <lineage>
        <taxon>Eukaryota</taxon>
        <taxon>Amoebozoa</taxon>
        <taxon>Evosea</taxon>
        <taxon>Variosea</taxon>
        <taxon>Cavosteliida</taxon>
        <taxon>Cavosteliaceae</taxon>
        <taxon>Planoprotostelium</taxon>
    </lineage>
</organism>
<gene>
    <name evidence="2" type="ORF">PROFUN_17032</name>
</gene>
<feature type="compositionally biased region" description="Polar residues" evidence="1">
    <location>
        <begin position="34"/>
        <end position="43"/>
    </location>
</feature>
<name>A0A2P6MMY2_9EUKA</name>
<feature type="compositionally biased region" description="Polar residues" evidence="1">
    <location>
        <begin position="1"/>
        <end position="13"/>
    </location>
</feature>
<sequence>SHLNFCKTDSQNVRQDRDTKLNVSAGPYGKDVSESLSKLSNHS</sequence>
<reference evidence="2 3" key="1">
    <citation type="journal article" date="2018" name="Genome Biol. Evol.">
        <title>Multiple Roots of Fruiting Body Formation in Amoebozoa.</title>
        <authorList>
            <person name="Hillmann F."/>
            <person name="Forbes G."/>
            <person name="Novohradska S."/>
            <person name="Ferling I."/>
            <person name="Riege K."/>
            <person name="Groth M."/>
            <person name="Westermann M."/>
            <person name="Marz M."/>
            <person name="Spaller T."/>
            <person name="Winckler T."/>
            <person name="Schaap P."/>
            <person name="Glockner G."/>
        </authorList>
    </citation>
    <scope>NUCLEOTIDE SEQUENCE [LARGE SCALE GENOMIC DNA]</scope>
    <source>
        <strain evidence="2 3">Jena</strain>
    </source>
</reference>
<evidence type="ECO:0000256" key="1">
    <source>
        <dbReference type="SAM" id="MobiDB-lite"/>
    </source>
</evidence>
<comment type="caution">
    <text evidence="2">The sequence shown here is derived from an EMBL/GenBank/DDBJ whole genome shotgun (WGS) entry which is preliminary data.</text>
</comment>
<protein>
    <submittedName>
        <fullName evidence="2">Uncharacterized protein</fullName>
    </submittedName>
</protein>
<dbReference type="InParanoid" id="A0A2P6MMY2"/>
<feature type="region of interest" description="Disordered" evidence="1">
    <location>
        <begin position="1"/>
        <end position="43"/>
    </location>
</feature>
<feature type="non-terminal residue" evidence="2">
    <location>
        <position position="1"/>
    </location>
</feature>
<dbReference type="Proteomes" id="UP000241769">
    <property type="component" value="Unassembled WGS sequence"/>
</dbReference>
<dbReference type="AlphaFoldDB" id="A0A2P6MMY2"/>
<accession>A0A2P6MMY2</accession>
<evidence type="ECO:0000313" key="2">
    <source>
        <dbReference type="EMBL" id="PRP73042.1"/>
    </source>
</evidence>
<keyword evidence="3" id="KW-1185">Reference proteome</keyword>
<proteinExistence type="predicted"/>
<evidence type="ECO:0000313" key="3">
    <source>
        <dbReference type="Proteomes" id="UP000241769"/>
    </source>
</evidence>